<organism evidence="4 6">
    <name type="scientific">Paracoccus saliphilus</name>
    <dbReference type="NCBI Taxonomy" id="405559"/>
    <lineage>
        <taxon>Bacteria</taxon>
        <taxon>Pseudomonadati</taxon>
        <taxon>Pseudomonadota</taxon>
        <taxon>Alphaproteobacteria</taxon>
        <taxon>Rhodobacterales</taxon>
        <taxon>Paracoccaceae</taxon>
        <taxon>Paracoccus</taxon>
    </lineage>
</organism>
<reference evidence="4 6" key="1">
    <citation type="submission" date="2017-01" db="EMBL/GenBank/DDBJ databases">
        <authorList>
            <person name="Varghese N."/>
            <person name="Submissions S."/>
        </authorList>
    </citation>
    <scope>NUCLEOTIDE SEQUENCE [LARGE SCALE GENOMIC DNA]</scope>
    <source>
        <strain evidence="4 6">DSM 18447</strain>
    </source>
</reference>
<dbReference type="EMBL" id="FTOU01000001">
    <property type="protein sequence ID" value="SIS49258.1"/>
    <property type="molecule type" value="Genomic_DNA"/>
</dbReference>
<dbReference type="InterPro" id="IPR009967">
    <property type="entry name" value="Flagellum_FlbT"/>
</dbReference>
<keyword evidence="4" id="KW-0969">Cilium</keyword>
<gene>
    <name evidence="5" type="primary">flbT</name>
    <name evidence="5" type="ORF">JHX88_20705</name>
    <name evidence="4" type="ORF">SAMN05421772_10114</name>
</gene>
<dbReference type="Proteomes" id="UP001215549">
    <property type="component" value="Chromosome"/>
</dbReference>
<dbReference type="GO" id="GO:0048027">
    <property type="term" value="F:mRNA 5'-UTR binding"/>
    <property type="evidence" value="ECO:0007669"/>
    <property type="project" value="InterPro"/>
</dbReference>
<evidence type="ECO:0000313" key="6">
    <source>
        <dbReference type="Proteomes" id="UP000186216"/>
    </source>
</evidence>
<dbReference type="Proteomes" id="UP000186216">
    <property type="component" value="Unassembled WGS sequence"/>
</dbReference>
<evidence type="ECO:0000313" key="5">
    <source>
        <dbReference type="EMBL" id="WCR03165.1"/>
    </source>
</evidence>
<keyword evidence="7" id="KW-1185">Reference proteome</keyword>
<dbReference type="GO" id="GO:0044781">
    <property type="term" value="P:bacterial-type flagellum organization"/>
    <property type="evidence" value="ECO:0007669"/>
    <property type="project" value="UniProtKB-KW"/>
</dbReference>
<keyword evidence="3" id="KW-0694">RNA-binding</keyword>
<keyword evidence="1" id="KW-0678">Repressor</keyword>
<dbReference type="NCBIfam" id="NF001995">
    <property type="entry name" value="PRK00794.1-1"/>
    <property type="match status" value="1"/>
</dbReference>
<dbReference type="Pfam" id="PF07378">
    <property type="entry name" value="FlbT"/>
    <property type="match status" value="1"/>
</dbReference>
<keyword evidence="2" id="KW-1005">Bacterial flagellum biogenesis</keyword>
<keyword evidence="4" id="KW-0966">Cell projection</keyword>
<reference evidence="5 7" key="2">
    <citation type="submission" date="2021-01" db="EMBL/GenBank/DDBJ databases">
        <title>Biogeographic distribution of Paracoccus.</title>
        <authorList>
            <person name="Hollensteiner J."/>
            <person name="Leineberger J."/>
            <person name="Brinkhoff T."/>
            <person name="Daniel R."/>
        </authorList>
    </citation>
    <scope>NUCLEOTIDE SEQUENCE [LARGE SCALE GENOMIC DNA]</scope>
    <source>
        <strain evidence="5 7">DSM 18447</strain>
    </source>
</reference>
<name>A0AA45W0G1_9RHOB</name>
<dbReference type="RefSeq" id="WP_076522176.1">
    <property type="nucleotide sequence ID" value="NZ_CP067140.1"/>
</dbReference>
<proteinExistence type="predicted"/>
<evidence type="ECO:0000313" key="4">
    <source>
        <dbReference type="EMBL" id="SIS49258.1"/>
    </source>
</evidence>
<dbReference type="GO" id="GO:0006402">
    <property type="term" value="P:mRNA catabolic process"/>
    <property type="evidence" value="ECO:0007669"/>
    <property type="project" value="InterPro"/>
</dbReference>
<evidence type="ECO:0000256" key="1">
    <source>
        <dbReference type="ARBA" id="ARBA00022491"/>
    </source>
</evidence>
<accession>A0AA45W0G1</accession>
<dbReference type="EMBL" id="CP067140">
    <property type="protein sequence ID" value="WCR03165.1"/>
    <property type="molecule type" value="Genomic_DNA"/>
</dbReference>
<keyword evidence="4" id="KW-0282">Flagellum</keyword>
<sequence length="135" mass="14833">MSGLILKLGPNERILINGAVIQNGDRRTKFSIKTPNAHVLRLKDAIHPDMANTPVSRTCYIAQLILSGDAEPNKGRHQLLVAIEQLSQVFEDTDSRNILSLATDHAIAGNAYQALRQLKKLLPREARLFAAGEQG</sequence>
<evidence type="ECO:0000256" key="3">
    <source>
        <dbReference type="ARBA" id="ARBA00022884"/>
    </source>
</evidence>
<dbReference type="AlphaFoldDB" id="A0AA45W0G1"/>
<evidence type="ECO:0000313" key="7">
    <source>
        <dbReference type="Proteomes" id="UP001215549"/>
    </source>
</evidence>
<protein>
    <submittedName>
        <fullName evidence="5">Flagellar biosynthesis repressor FlbT</fullName>
    </submittedName>
    <submittedName>
        <fullName evidence="4">Flagellar protein FlbT</fullName>
    </submittedName>
</protein>
<dbReference type="GO" id="GO:1902209">
    <property type="term" value="P:negative regulation of bacterial-type flagellum assembly"/>
    <property type="evidence" value="ECO:0007669"/>
    <property type="project" value="InterPro"/>
</dbReference>
<evidence type="ECO:0000256" key="2">
    <source>
        <dbReference type="ARBA" id="ARBA00022795"/>
    </source>
</evidence>